<evidence type="ECO:0000313" key="5">
    <source>
        <dbReference type="Proteomes" id="UP000193834"/>
    </source>
</evidence>
<dbReference type="EMBL" id="FXAZ01000001">
    <property type="protein sequence ID" value="SMG19216.1"/>
    <property type="molecule type" value="Genomic_DNA"/>
</dbReference>
<gene>
    <name evidence="4" type="ORF">SAMN06295960_0883</name>
</gene>
<feature type="domain" description="Methyltransferase" evidence="3">
    <location>
        <begin position="35"/>
        <end position="129"/>
    </location>
</feature>
<dbReference type="RefSeq" id="WP_085493091.1">
    <property type="nucleotide sequence ID" value="NZ_FXAZ01000001.1"/>
</dbReference>
<dbReference type="OrthoDB" id="9791837at2"/>
<dbReference type="Gene3D" id="2.20.25.110">
    <property type="entry name" value="S-adenosyl-L-methionine-dependent methyltransferases"/>
    <property type="match status" value="1"/>
</dbReference>
<keyword evidence="1 4" id="KW-0489">Methyltransferase</keyword>
<dbReference type="Proteomes" id="UP000193834">
    <property type="component" value="Unassembled WGS sequence"/>
</dbReference>
<dbReference type="STRING" id="1852522.SAMN06295960_0883"/>
<dbReference type="PANTHER" id="PTHR43861">
    <property type="entry name" value="TRANS-ACONITATE 2-METHYLTRANSFERASE-RELATED"/>
    <property type="match status" value="1"/>
</dbReference>
<accession>A0A1X7IXJ7</accession>
<evidence type="ECO:0000313" key="4">
    <source>
        <dbReference type="EMBL" id="SMG19216.1"/>
    </source>
</evidence>
<evidence type="ECO:0000256" key="2">
    <source>
        <dbReference type="ARBA" id="ARBA00022679"/>
    </source>
</evidence>
<dbReference type="InterPro" id="IPR041698">
    <property type="entry name" value="Methyltransf_25"/>
</dbReference>
<keyword evidence="2 4" id="KW-0808">Transferase</keyword>
<protein>
    <submittedName>
        <fullName evidence="4">Methyltransferase, FkbM family</fullName>
    </submittedName>
</protein>
<dbReference type="PANTHER" id="PTHR43861:SF1">
    <property type="entry name" value="TRANS-ACONITATE 2-METHYLTRANSFERASE"/>
    <property type="match status" value="1"/>
</dbReference>
<dbReference type="Pfam" id="PF13649">
    <property type="entry name" value="Methyltransf_25"/>
    <property type="match status" value="1"/>
</dbReference>
<organism evidence="4 5">
    <name type="scientific">Paenibacillus aquistagni</name>
    <dbReference type="NCBI Taxonomy" id="1852522"/>
    <lineage>
        <taxon>Bacteria</taxon>
        <taxon>Bacillati</taxon>
        <taxon>Bacillota</taxon>
        <taxon>Bacilli</taxon>
        <taxon>Bacillales</taxon>
        <taxon>Paenibacillaceae</taxon>
        <taxon>Paenibacillus</taxon>
    </lineage>
</organism>
<dbReference type="GO" id="GO:0032259">
    <property type="term" value="P:methylation"/>
    <property type="evidence" value="ECO:0007669"/>
    <property type="project" value="UniProtKB-KW"/>
</dbReference>
<dbReference type="CDD" id="cd02440">
    <property type="entry name" value="AdoMet_MTases"/>
    <property type="match status" value="1"/>
</dbReference>
<evidence type="ECO:0000256" key="1">
    <source>
        <dbReference type="ARBA" id="ARBA00022603"/>
    </source>
</evidence>
<proteinExistence type="predicted"/>
<evidence type="ECO:0000259" key="3">
    <source>
        <dbReference type="Pfam" id="PF13649"/>
    </source>
</evidence>
<keyword evidence="5" id="KW-1185">Reference proteome</keyword>
<reference evidence="4 5" key="1">
    <citation type="submission" date="2017-04" db="EMBL/GenBank/DDBJ databases">
        <authorList>
            <person name="Afonso C.L."/>
            <person name="Miller P.J."/>
            <person name="Scott M.A."/>
            <person name="Spackman E."/>
            <person name="Goraichik I."/>
            <person name="Dimitrov K.M."/>
            <person name="Suarez D.L."/>
            <person name="Swayne D.E."/>
        </authorList>
    </citation>
    <scope>NUCLEOTIDE SEQUENCE [LARGE SCALE GENOMIC DNA]</scope>
    <source>
        <strain evidence="4 5">11</strain>
    </source>
</reference>
<sequence length="232" mass="25898">MSFYQDLTPYYDEIFPANHKQLDFIQSYIQQGDLLDVGAGTGNTAAALAQLGYHVTAIEPEPSMYENLKEKAQHTAQLTALPLTMQQCSELQDQYDAIYCIGNTLVHLNSVEEVGAWLKETRRLLRKDGALIIQIVNIEKIKDHKEFHFPSMVKKDFTFDRAYDLSGEKIKFTTSITTNDSCFSNTISLLKLTAQALLAGINEAGFQSVEAFSSFEKTPYDPNGAALIVAAR</sequence>
<name>A0A1X7IXJ7_9BACL</name>
<dbReference type="AlphaFoldDB" id="A0A1X7IXJ7"/>
<dbReference type="Gene3D" id="3.40.50.150">
    <property type="entry name" value="Vaccinia Virus protein VP39"/>
    <property type="match status" value="1"/>
</dbReference>
<dbReference type="SUPFAM" id="SSF53335">
    <property type="entry name" value="S-adenosyl-L-methionine-dependent methyltransferases"/>
    <property type="match status" value="1"/>
</dbReference>
<dbReference type="InterPro" id="IPR029063">
    <property type="entry name" value="SAM-dependent_MTases_sf"/>
</dbReference>
<dbReference type="GO" id="GO:0008168">
    <property type="term" value="F:methyltransferase activity"/>
    <property type="evidence" value="ECO:0007669"/>
    <property type="project" value="UniProtKB-KW"/>
</dbReference>